<feature type="domain" description="HTH crp-type" evidence="5">
    <location>
        <begin position="164"/>
        <end position="237"/>
    </location>
</feature>
<evidence type="ECO:0000256" key="3">
    <source>
        <dbReference type="ARBA" id="ARBA00023163"/>
    </source>
</evidence>
<dbReference type="InterPro" id="IPR036388">
    <property type="entry name" value="WH-like_DNA-bd_sf"/>
</dbReference>
<keyword evidence="3" id="KW-0804">Transcription</keyword>
<dbReference type="SUPFAM" id="SSF51206">
    <property type="entry name" value="cAMP-binding domain-like"/>
    <property type="match status" value="1"/>
</dbReference>
<keyword evidence="1" id="KW-0805">Transcription regulation</keyword>
<organism evidence="6">
    <name type="scientific">marine sediment metagenome</name>
    <dbReference type="NCBI Taxonomy" id="412755"/>
    <lineage>
        <taxon>unclassified sequences</taxon>
        <taxon>metagenomes</taxon>
        <taxon>ecological metagenomes</taxon>
    </lineage>
</organism>
<dbReference type="SMART" id="SM00419">
    <property type="entry name" value="HTH_CRP"/>
    <property type="match status" value="1"/>
</dbReference>
<dbReference type="GO" id="GO:0003700">
    <property type="term" value="F:DNA-binding transcription factor activity"/>
    <property type="evidence" value="ECO:0007669"/>
    <property type="project" value="TreeGrafter"/>
</dbReference>
<dbReference type="PROSITE" id="PS51063">
    <property type="entry name" value="HTH_CRP_2"/>
    <property type="match status" value="1"/>
</dbReference>
<evidence type="ECO:0000256" key="1">
    <source>
        <dbReference type="ARBA" id="ARBA00023015"/>
    </source>
</evidence>
<dbReference type="PANTHER" id="PTHR24567:SF74">
    <property type="entry name" value="HTH-TYPE TRANSCRIPTIONAL REGULATOR ARCR"/>
    <property type="match status" value="1"/>
</dbReference>
<name>A0A0F9UM00_9ZZZZ</name>
<reference evidence="6" key="1">
    <citation type="journal article" date="2015" name="Nature">
        <title>Complex archaea that bridge the gap between prokaryotes and eukaryotes.</title>
        <authorList>
            <person name="Spang A."/>
            <person name="Saw J.H."/>
            <person name="Jorgensen S.L."/>
            <person name="Zaremba-Niedzwiedzka K."/>
            <person name="Martijn J."/>
            <person name="Lind A.E."/>
            <person name="van Eijk R."/>
            <person name="Schleper C."/>
            <person name="Guy L."/>
            <person name="Ettema T.J."/>
        </authorList>
    </citation>
    <scope>NUCLEOTIDE SEQUENCE</scope>
</reference>
<evidence type="ECO:0008006" key="7">
    <source>
        <dbReference type="Google" id="ProtNLM"/>
    </source>
</evidence>
<gene>
    <name evidence="6" type="ORF">LCGC14_0247840</name>
</gene>
<feature type="domain" description="Cyclic nucleotide-binding" evidence="4">
    <location>
        <begin position="30"/>
        <end position="133"/>
    </location>
</feature>
<evidence type="ECO:0000313" key="6">
    <source>
        <dbReference type="EMBL" id="KKN88487.1"/>
    </source>
</evidence>
<accession>A0A0F9UM00</accession>
<dbReference type="GO" id="GO:0005829">
    <property type="term" value="C:cytosol"/>
    <property type="evidence" value="ECO:0007669"/>
    <property type="project" value="TreeGrafter"/>
</dbReference>
<evidence type="ECO:0000259" key="5">
    <source>
        <dbReference type="PROSITE" id="PS51063"/>
    </source>
</evidence>
<dbReference type="InterPro" id="IPR018490">
    <property type="entry name" value="cNMP-bd_dom_sf"/>
</dbReference>
<evidence type="ECO:0000256" key="2">
    <source>
        <dbReference type="ARBA" id="ARBA00023125"/>
    </source>
</evidence>
<dbReference type="PANTHER" id="PTHR24567">
    <property type="entry name" value="CRP FAMILY TRANSCRIPTIONAL REGULATORY PROTEIN"/>
    <property type="match status" value="1"/>
</dbReference>
<dbReference type="InterPro" id="IPR014710">
    <property type="entry name" value="RmlC-like_jellyroll"/>
</dbReference>
<keyword evidence="2" id="KW-0238">DNA-binding</keyword>
<dbReference type="Gene3D" id="1.10.10.10">
    <property type="entry name" value="Winged helix-like DNA-binding domain superfamily/Winged helix DNA-binding domain"/>
    <property type="match status" value="1"/>
</dbReference>
<dbReference type="InterPro" id="IPR000595">
    <property type="entry name" value="cNMP-bd_dom"/>
</dbReference>
<sequence length="253" mass="28238">MTAKRTVKHVTVSAMQDTERLAKLLQKNRWFSELPKDALDEMLALAKVRTLGDGEFVYAKDDQPDGLYGVISGAARISNIGPDGREAVLAVLTPGSWFGEISLFDGLPRSHDTLASGNTELLMIPRLGFQQMLERRPELYPLFMKLLCRRIRISFAMLEDSALLPLSSRLAKRLLMHAHNYGQTDDEGGRPCVQLSQESLGLMLNSSRQSINKLLKRLEGLGWLHIQYGQILILDEERLTQLASGAPLPENPS</sequence>
<dbReference type="CDD" id="cd00038">
    <property type="entry name" value="CAP_ED"/>
    <property type="match status" value="1"/>
</dbReference>
<evidence type="ECO:0000259" key="4">
    <source>
        <dbReference type="PROSITE" id="PS50042"/>
    </source>
</evidence>
<proteinExistence type="predicted"/>
<dbReference type="InterPro" id="IPR050397">
    <property type="entry name" value="Env_Response_Regulators"/>
</dbReference>
<dbReference type="EMBL" id="LAZR01000128">
    <property type="protein sequence ID" value="KKN88487.1"/>
    <property type="molecule type" value="Genomic_DNA"/>
</dbReference>
<dbReference type="Pfam" id="PF00027">
    <property type="entry name" value="cNMP_binding"/>
    <property type="match status" value="1"/>
</dbReference>
<dbReference type="PROSITE" id="PS50042">
    <property type="entry name" value="CNMP_BINDING_3"/>
    <property type="match status" value="1"/>
</dbReference>
<dbReference type="AlphaFoldDB" id="A0A0F9UM00"/>
<dbReference type="Pfam" id="PF13545">
    <property type="entry name" value="HTH_Crp_2"/>
    <property type="match status" value="1"/>
</dbReference>
<dbReference type="Gene3D" id="2.60.120.10">
    <property type="entry name" value="Jelly Rolls"/>
    <property type="match status" value="1"/>
</dbReference>
<dbReference type="InterPro" id="IPR012318">
    <property type="entry name" value="HTH_CRP"/>
</dbReference>
<protein>
    <recommendedName>
        <fullName evidence="7">Cyclic nucleotide-binding domain-containing protein</fullName>
    </recommendedName>
</protein>
<dbReference type="SUPFAM" id="SSF46785">
    <property type="entry name" value="Winged helix' DNA-binding domain"/>
    <property type="match status" value="1"/>
</dbReference>
<dbReference type="GO" id="GO:0003677">
    <property type="term" value="F:DNA binding"/>
    <property type="evidence" value="ECO:0007669"/>
    <property type="project" value="UniProtKB-KW"/>
</dbReference>
<dbReference type="InterPro" id="IPR036390">
    <property type="entry name" value="WH_DNA-bd_sf"/>
</dbReference>
<dbReference type="SMART" id="SM00100">
    <property type="entry name" value="cNMP"/>
    <property type="match status" value="1"/>
</dbReference>
<comment type="caution">
    <text evidence="6">The sequence shown here is derived from an EMBL/GenBank/DDBJ whole genome shotgun (WGS) entry which is preliminary data.</text>
</comment>